<dbReference type="STRING" id="1095630.A0A2J6TXF1"/>
<reference evidence="7 8" key="1">
    <citation type="submission" date="2016-04" db="EMBL/GenBank/DDBJ databases">
        <title>A degradative enzymes factory behind the ericoid mycorrhizal symbiosis.</title>
        <authorList>
            <consortium name="DOE Joint Genome Institute"/>
            <person name="Martino E."/>
            <person name="Morin E."/>
            <person name="Grelet G."/>
            <person name="Kuo A."/>
            <person name="Kohler A."/>
            <person name="Daghino S."/>
            <person name="Barry K."/>
            <person name="Choi C."/>
            <person name="Cichocki N."/>
            <person name="Clum A."/>
            <person name="Copeland A."/>
            <person name="Hainaut M."/>
            <person name="Haridas S."/>
            <person name="Labutti K."/>
            <person name="Lindquist E."/>
            <person name="Lipzen A."/>
            <person name="Khouja H.-R."/>
            <person name="Murat C."/>
            <person name="Ohm R."/>
            <person name="Olson A."/>
            <person name="Spatafora J."/>
            <person name="Veneault-Fourrey C."/>
            <person name="Henrissat B."/>
            <person name="Grigoriev I."/>
            <person name="Martin F."/>
            <person name="Perotto S."/>
        </authorList>
    </citation>
    <scope>NUCLEOTIDE SEQUENCE [LARGE SCALE GENOMIC DNA]</scope>
    <source>
        <strain evidence="7 8">E</strain>
    </source>
</reference>
<dbReference type="GO" id="GO:0046872">
    <property type="term" value="F:metal ion binding"/>
    <property type="evidence" value="ECO:0007669"/>
    <property type="project" value="UniProtKB-KW"/>
</dbReference>
<dbReference type="InParanoid" id="A0A2J6TXF1"/>
<feature type="active site" description="Phosphoserine intermediate" evidence="2">
    <location>
        <position position="230"/>
    </location>
</feature>
<feature type="chain" id="PRO_5014412949" description="alkaline phosphatase" evidence="6">
    <location>
        <begin position="20"/>
        <end position="712"/>
    </location>
</feature>
<evidence type="ECO:0000256" key="5">
    <source>
        <dbReference type="SAM" id="Phobius"/>
    </source>
</evidence>
<evidence type="ECO:0000313" key="7">
    <source>
        <dbReference type="EMBL" id="PMD67693.1"/>
    </source>
</evidence>
<feature type="binding site" evidence="3">
    <location>
        <position position="494"/>
    </location>
    <ligand>
        <name>Zn(2+)</name>
        <dbReference type="ChEBI" id="CHEBI:29105"/>
        <label>2</label>
    </ligand>
</feature>
<dbReference type="CDD" id="cd16012">
    <property type="entry name" value="ALP"/>
    <property type="match status" value="1"/>
</dbReference>
<dbReference type="PRINTS" id="PR00113">
    <property type="entry name" value="ALKPHPHTASE"/>
</dbReference>
<dbReference type="RefSeq" id="XP_024744597.1">
    <property type="nucleotide sequence ID" value="XM_024877662.1"/>
</dbReference>
<evidence type="ECO:0000313" key="8">
    <source>
        <dbReference type="Proteomes" id="UP000235371"/>
    </source>
</evidence>
<evidence type="ECO:0000256" key="4">
    <source>
        <dbReference type="RuleBase" id="RU003946"/>
    </source>
</evidence>
<comment type="cofactor">
    <cofactor evidence="3">
        <name>Mg(2+)</name>
        <dbReference type="ChEBI" id="CHEBI:18420"/>
    </cofactor>
    <text evidence="3">Binds 1 Mg(2+) ion.</text>
</comment>
<feature type="binding site" evidence="3">
    <location>
        <position position="291"/>
    </location>
    <ligand>
        <name>Mg(2+)</name>
        <dbReference type="ChEBI" id="CHEBI:18420"/>
    </ligand>
</feature>
<dbReference type="Pfam" id="PF00245">
    <property type="entry name" value="Alk_phosphatase"/>
    <property type="match status" value="1"/>
</dbReference>
<gene>
    <name evidence="7" type="ORF">K444DRAFT_579430</name>
</gene>
<feature type="binding site" evidence="3">
    <location>
        <position position="444"/>
    </location>
    <ligand>
        <name>Mg(2+)</name>
        <dbReference type="ChEBI" id="CHEBI:18420"/>
    </ligand>
</feature>
<keyword evidence="6" id="KW-0732">Signal</keyword>
<feature type="transmembrane region" description="Helical" evidence="5">
    <location>
        <begin position="693"/>
        <end position="710"/>
    </location>
</feature>
<dbReference type="AlphaFoldDB" id="A0A2J6TXF1"/>
<dbReference type="GO" id="GO:0004035">
    <property type="term" value="F:alkaline phosphatase activity"/>
    <property type="evidence" value="ECO:0007669"/>
    <property type="project" value="UniProtKB-EC"/>
</dbReference>
<evidence type="ECO:0000256" key="2">
    <source>
        <dbReference type="PIRSR" id="PIRSR601952-1"/>
    </source>
</evidence>
<protein>
    <recommendedName>
        <fullName evidence="1">alkaline phosphatase</fullName>
        <ecNumber evidence="1">3.1.3.1</ecNumber>
    </recommendedName>
</protein>
<feature type="binding site" evidence="3">
    <location>
        <position position="453"/>
    </location>
    <ligand>
        <name>Zn(2+)</name>
        <dbReference type="ChEBI" id="CHEBI:29105"/>
        <label>2</label>
    </ligand>
</feature>
<evidence type="ECO:0000256" key="6">
    <source>
        <dbReference type="SAM" id="SignalP"/>
    </source>
</evidence>
<evidence type="ECO:0000256" key="3">
    <source>
        <dbReference type="PIRSR" id="PIRSR601952-2"/>
    </source>
</evidence>
<name>A0A2J6TXF1_9HELO</name>
<keyword evidence="3" id="KW-0460">Magnesium</keyword>
<feature type="signal peptide" evidence="6">
    <location>
        <begin position="1"/>
        <end position="19"/>
    </location>
</feature>
<evidence type="ECO:0000256" key="1">
    <source>
        <dbReference type="ARBA" id="ARBA00012647"/>
    </source>
</evidence>
<feature type="binding site" evidence="3">
    <location>
        <position position="621"/>
    </location>
    <ligand>
        <name>Zn(2+)</name>
        <dbReference type="ChEBI" id="CHEBI:29105"/>
        <label>2</label>
    </ligand>
</feature>
<dbReference type="PANTHER" id="PTHR11596:SF72">
    <property type="entry name" value="ALKALINE PHOSPHATASE"/>
    <property type="match status" value="1"/>
</dbReference>
<dbReference type="GeneID" id="36585739"/>
<dbReference type="EMBL" id="KZ613740">
    <property type="protein sequence ID" value="PMD67693.1"/>
    <property type="molecule type" value="Genomic_DNA"/>
</dbReference>
<feature type="binding site" evidence="3">
    <location>
        <position position="495"/>
    </location>
    <ligand>
        <name>Zn(2+)</name>
        <dbReference type="ChEBI" id="CHEBI:29105"/>
        <label>2</label>
    </ligand>
</feature>
<feature type="binding site" evidence="3">
    <location>
        <position position="449"/>
    </location>
    <ligand>
        <name>Zn(2+)</name>
        <dbReference type="ChEBI" id="CHEBI:29105"/>
        <label>2</label>
    </ligand>
</feature>
<dbReference type="PANTHER" id="PTHR11596">
    <property type="entry name" value="ALKALINE PHOSPHATASE"/>
    <property type="match status" value="1"/>
</dbReference>
<keyword evidence="3" id="KW-0862">Zinc</keyword>
<comment type="similarity">
    <text evidence="4">Belongs to the alkaline phosphatase family.</text>
</comment>
<feature type="binding site" evidence="3">
    <location>
        <position position="173"/>
    </location>
    <ligand>
        <name>Mg(2+)</name>
        <dbReference type="ChEBI" id="CHEBI:18420"/>
    </ligand>
</feature>
<dbReference type="EC" id="3.1.3.1" evidence="1"/>
<proteinExistence type="inferred from homology"/>
<dbReference type="SMART" id="SM00098">
    <property type="entry name" value="alkPPc"/>
    <property type="match status" value="1"/>
</dbReference>
<keyword evidence="5" id="KW-1133">Transmembrane helix</keyword>
<keyword evidence="5" id="KW-0812">Transmembrane</keyword>
<keyword evidence="5" id="KW-0472">Membrane</keyword>
<organism evidence="7 8">
    <name type="scientific">Hyaloscypha bicolor E</name>
    <dbReference type="NCBI Taxonomy" id="1095630"/>
    <lineage>
        <taxon>Eukaryota</taxon>
        <taxon>Fungi</taxon>
        <taxon>Dikarya</taxon>
        <taxon>Ascomycota</taxon>
        <taxon>Pezizomycotina</taxon>
        <taxon>Leotiomycetes</taxon>
        <taxon>Helotiales</taxon>
        <taxon>Hyaloscyphaceae</taxon>
        <taxon>Hyaloscypha</taxon>
        <taxon>Hyaloscypha bicolor</taxon>
    </lineage>
</organism>
<accession>A0A2J6TXF1</accession>
<keyword evidence="3" id="KW-0479">Metal-binding</keyword>
<dbReference type="Proteomes" id="UP000235371">
    <property type="component" value="Unassembled WGS sequence"/>
</dbReference>
<feature type="binding site" evidence="3">
    <location>
        <position position="173"/>
    </location>
    <ligand>
        <name>Zn(2+)</name>
        <dbReference type="ChEBI" id="CHEBI:29105"/>
        <label>2</label>
    </ligand>
</feature>
<dbReference type="InterPro" id="IPR017850">
    <property type="entry name" value="Alkaline_phosphatase_core_sf"/>
</dbReference>
<comment type="cofactor">
    <cofactor evidence="3">
        <name>Zn(2+)</name>
        <dbReference type="ChEBI" id="CHEBI:29105"/>
    </cofactor>
    <text evidence="3">Binds 2 Zn(2+) ions.</text>
</comment>
<dbReference type="Gene3D" id="3.40.720.10">
    <property type="entry name" value="Alkaline Phosphatase, subunit A"/>
    <property type="match status" value="1"/>
</dbReference>
<dbReference type="OrthoDB" id="5818554at2759"/>
<dbReference type="SUPFAM" id="SSF53649">
    <property type="entry name" value="Alkaline phosphatase-like"/>
    <property type="match status" value="1"/>
</dbReference>
<feature type="binding site" evidence="3">
    <location>
        <position position="289"/>
    </location>
    <ligand>
        <name>Mg(2+)</name>
        <dbReference type="ChEBI" id="CHEBI:18420"/>
    </ligand>
</feature>
<sequence length="712" mass="77049">MVSFSKLLTVLSIVALSVAQTFQRLGACPTLGCVLPPDQTDFLAGQYFDIRLEVHAPVNGSEANGGVPDPNFTFTIAKANGTPQSAASFFKIAEPKLETWNFTWYEDLFAQDAHSPSVVRVTSKAYRRVALYEPGDYVATLTYYNGTKTVANWFVRPLSTQKKAKNVILFIGDGMTTNMITAARLIAHKSINGKYQTKMQMDQFPVLGHQMAGSSSSGRTHSLDSYITDSANSASALYSGHKSTVNAMGVYADSSADPFDDPKVETIVELLTRIWGSAIGVVSTAFIADATPIALTGHTRLRSQYGVLIDQALRGVSNYTWTKYTGADVFFGAGAEQFIAGSGSFQGKDYYKEFSNAGYSISMNKTSMLAASNTTKALGIFCTSNLPVWLDRNVYKDNLNKTSNDPSGNKKPALDLPGLKEMTLKAIDVLHARGGSKGFFMMSEAASIDKQMHTLDYDRALGDLLELDDTIKATIEKLRAMGELNQTLIIVTADHGHGFDVFGSADTKYLSSKTNDREKRNAIGVYTNSGLSQYTVTNASISYNTGVNFPVNWDPRYTLAQGLGANPDHRENYRVHKSGPRLPATNITGYPVDDYFVNPTDNPDGFTVNGTLPTNEAQGVHSLTDVPVFAMGPCQELFGGVYGNIDIFFNMANCLGLGQPSDTSATNTTSAGTATASPFPFTGAAPTKRVQRGLLVGMLAFMISIGWFAFTL</sequence>
<dbReference type="InterPro" id="IPR001952">
    <property type="entry name" value="Alkaline_phosphatase"/>
</dbReference>
<keyword evidence="8" id="KW-1185">Reference proteome</keyword>